<dbReference type="GeneID" id="38786298"/>
<keyword evidence="2" id="KW-1185">Reference proteome</keyword>
<proteinExistence type="predicted"/>
<dbReference type="InterPro" id="IPR011333">
    <property type="entry name" value="SKP1/BTB/POZ_sf"/>
</dbReference>
<comment type="caution">
    <text evidence="1">The sequence shown here is derived from an EMBL/GenBank/DDBJ whole genome shotgun (WGS) entry which is preliminary data.</text>
</comment>
<dbReference type="SUPFAM" id="SSF54695">
    <property type="entry name" value="POZ domain"/>
    <property type="match status" value="1"/>
</dbReference>
<dbReference type="Proteomes" id="UP000287166">
    <property type="component" value="Unassembled WGS sequence"/>
</dbReference>
<dbReference type="OrthoDB" id="3184970at2759"/>
<dbReference type="EMBL" id="BFAD01000016">
    <property type="protein sequence ID" value="GBE89381.1"/>
    <property type="molecule type" value="Genomic_DNA"/>
</dbReference>
<evidence type="ECO:0000313" key="1">
    <source>
        <dbReference type="EMBL" id="GBE89381.1"/>
    </source>
</evidence>
<evidence type="ECO:0000313" key="2">
    <source>
        <dbReference type="Proteomes" id="UP000287166"/>
    </source>
</evidence>
<reference evidence="1 2" key="1">
    <citation type="journal article" date="2018" name="Sci. Rep.">
        <title>Genome sequence of the cauliflower mushroom Sparassis crispa (Hanabiratake) and its association with beneficial usage.</title>
        <authorList>
            <person name="Kiyama R."/>
            <person name="Furutani Y."/>
            <person name="Kawaguchi K."/>
            <person name="Nakanishi T."/>
        </authorList>
    </citation>
    <scope>NUCLEOTIDE SEQUENCE [LARGE SCALE GENOMIC DNA]</scope>
</reference>
<organism evidence="1 2">
    <name type="scientific">Sparassis crispa</name>
    <dbReference type="NCBI Taxonomy" id="139825"/>
    <lineage>
        <taxon>Eukaryota</taxon>
        <taxon>Fungi</taxon>
        <taxon>Dikarya</taxon>
        <taxon>Basidiomycota</taxon>
        <taxon>Agaricomycotina</taxon>
        <taxon>Agaricomycetes</taxon>
        <taxon>Polyporales</taxon>
        <taxon>Sparassidaceae</taxon>
        <taxon>Sparassis</taxon>
    </lineage>
</organism>
<gene>
    <name evidence="1" type="ORF">SCP_1600420</name>
</gene>
<dbReference type="RefSeq" id="XP_027620294.1">
    <property type="nucleotide sequence ID" value="XM_027764493.1"/>
</dbReference>
<protein>
    <recommendedName>
        <fullName evidence="3">BTB domain-containing protein</fullName>
    </recommendedName>
</protein>
<dbReference type="AlphaFoldDB" id="A0A401H4Q7"/>
<evidence type="ECO:0008006" key="3">
    <source>
        <dbReference type="Google" id="ProtNLM"/>
    </source>
</evidence>
<sequence length="270" mass="30429">MSSDQAQKALRQSGRFSASDADLVVKSSDGVLFNVHRRNLEMHSEGFPGADFVTNGEIVELSETAETLHLLFQYMYRQPQPNLEGEPFKIIAGLAEAAEKYRVFPALEICKVFMKAAIPTHPTAVFLYAARHGHLNLCNEVAPKSIGYPVADALRNFDSTVLASWLLYREQWVKVWVNSLQEPSVVLHKGGIAECDLWPLFRRHVVSTLSQNIGCVMEYAEVFRRAEEQYRLGTECSHCAIRAARWDANIQGLISTVKSFRDMQQQALEP</sequence>
<dbReference type="STRING" id="139825.A0A401H4Q7"/>
<name>A0A401H4Q7_9APHY</name>
<dbReference type="InParanoid" id="A0A401H4Q7"/>
<dbReference type="Gene3D" id="3.30.710.10">
    <property type="entry name" value="Potassium Channel Kv1.1, Chain A"/>
    <property type="match status" value="1"/>
</dbReference>
<accession>A0A401H4Q7</accession>